<name>A0A075HK89_9ARCH</name>
<dbReference type="EMBL" id="KF901052">
    <property type="protein sequence ID" value="AIF16329.1"/>
    <property type="molecule type" value="Genomic_DNA"/>
</dbReference>
<keyword evidence="1" id="KW-0812">Transmembrane</keyword>
<feature type="transmembrane region" description="Helical" evidence="1">
    <location>
        <begin position="101"/>
        <end position="120"/>
    </location>
</feature>
<feature type="transmembrane region" description="Helical" evidence="1">
    <location>
        <begin position="157"/>
        <end position="178"/>
    </location>
</feature>
<reference evidence="2" key="1">
    <citation type="journal article" date="2014" name="Genome Biol. Evol.">
        <title>Pangenome evidence for extensive interdomain horizontal transfer affecting lineage core and shell genes in uncultured planktonic thaumarchaeota and euryarchaeota.</title>
        <authorList>
            <person name="Deschamps P."/>
            <person name="Zivanovic Y."/>
            <person name="Moreira D."/>
            <person name="Rodriguez-Valera F."/>
            <person name="Lopez-Garcia P."/>
        </authorList>
    </citation>
    <scope>NUCLEOTIDE SEQUENCE</scope>
</reference>
<accession>A0A075HK89</accession>
<evidence type="ECO:0000256" key="1">
    <source>
        <dbReference type="SAM" id="Phobius"/>
    </source>
</evidence>
<protein>
    <submittedName>
        <fullName evidence="2">Uncharacterized protein</fullName>
    </submittedName>
</protein>
<sequence>MTMNTKERLSENHKIKLLYKTILIVSGLVILATTMYGLIESIRGYFTTGVVTVGEILVGIEWPLPYFAKPVTYLSFAIVAFWFSLVKLYQHNIHNFSNLRITLLSFMALLVAFGAAYEVLYNFTVWGALMSAEAFRGYVNPDFLNIPYPNPKIPWNLVFATKFFIALFVISSYSWLILQRRHSLGEEKVRTLKRRTVQ</sequence>
<feature type="transmembrane region" description="Helical" evidence="1">
    <location>
        <begin position="71"/>
        <end position="89"/>
    </location>
</feature>
<dbReference type="AlphaFoldDB" id="A0A075HK89"/>
<keyword evidence="1" id="KW-1133">Transmembrane helix</keyword>
<keyword evidence="1" id="KW-0472">Membrane</keyword>
<organism evidence="2">
    <name type="scientific">uncultured marine thaumarchaeote KM3_73_F02</name>
    <dbReference type="NCBI Taxonomy" id="1456268"/>
    <lineage>
        <taxon>Archaea</taxon>
        <taxon>Nitrososphaerota</taxon>
        <taxon>environmental samples</taxon>
    </lineage>
</organism>
<feature type="transmembrane region" description="Helical" evidence="1">
    <location>
        <begin position="21"/>
        <end position="39"/>
    </location>
</feature>
<proteinExistence type="predicted"/>
<evidence type="ECO:0000313" key="2">
    <source>
        <dbReference type="EMBL" id="AIF16329.1"/>
    </source>
</evidence>